<evidence type="ECO:0008006" key="4">
    <source>
        <dbReference type="Google" id="ProtNLM"/>
    </source>
</evidence>
<evidence type="ECO:0000313" key="3">
    <source>
        <dbReference type="Proteomes" id="UP000094969"/>
    </source>
</evidence>
<dbReference type="RefSeq" id="WP_069692706.1">
    <property type="nucleotide sequence ID" value="NZ_CP017147.1"/>
</dbReference>
<proteinExistence type="predicted"/>
<dbReference type="STRING" id="1526658.BHK69_26430"/>
<dbReference type="KEGG" id="bvv:BHK69_26430"/>
<organism evidence="2 3">
    <name type="scientific">Bosea vaviloviae</name>
    <dbReference type="NCBI Taxonomy" id="1526658"/>
    <lineage>
        <taxon>Bacteria</taxon>
        <taxon>Pseudomonadati</taxon>
        <taxon>Pseudomonadota</taxon>
        <taxon>Alphaproteobacteria</taxon>
        <taxon>Hyphomicrobiales</taxon>
        <taxon>Boseaceae</taxon>
        <taxon>Bosea</taxon>
    </lineage>
</organism>
<dbReference type="Proteomes" id="UP000094969">
    <property type="component" value="Chromosome"/>
</dbReference>
<keyword evidence="3" id="KW-1185">Reference proteome</keyword>
<protein>
    <recommendedName>
        <fullName evidence="4">Lipoprotein</fullName>
    </recommendedName>
</protein>
<gene>
    <name evidence="2" type="ORF">BHK69_26430</name>
</gene>
<dbReference type="EMBL" id="CP017147">
    <property type="protein sequence ID" value="AOO83506.1"/>
    <property type="molecule type" value="Genomic_DNA"/>
</dbReference>
<reference evidence="2 3" key="1">
    <citation type="journal article" date="2015" name="Antonie Van Leeuwenhoek">
        <title>Bosea vaviloviae sp. nov., a new species of slow-growing rhizobia isolated from nodules of the relict species Vavilovia formosa (Stev.) Fed.</title>
        <authorList>
            <person name="Safronova V.I."/>
            <person name="Kuznetsova I.G."/>
            <person name="Sazanova A.L."/>
            <person name="Kimeklis A.K."/>
            <person name="Belimov A.A."/>
            <person name="Andronov E.E."/>
            <person name="Pinaev A.G."/>
            <person name="Chizhevskaya E.P."/>
            <person name="Pukhaev A.R."/>
            <person name="Popov K.P."/>
            <person name="Willems A."/>
            <person name="Tikhonovich I.A."/>
        </authorList>
    </citation>
    <scope>NUCLEOTIDE SEQUENCE [LARGE SCALE GENOMIC DNA]</scope>
    <source>
        <strain evidence="2 3">Vaf18</strain>
    </source>
</reference>
<evidence type="ECO:0000256" key="1">
    <source>
        <dbReference type="SAM" id="SignalP"/>
    </source>
</evidence>
<sequence>MAARTTTLSALAFTALFLSLSQAQAQQACHNNFKTDGVPMVTGLTYRSWDLVTNRTPAAVLKSLAAAVAAEGFAGIRVDNATSSVLAIQETTGSGRPQTLRVTARKSGPATRVDAAFVVQQGQIAPEGYVRDALCRVIAGGRG</sequence>
<dbReference type="AlphaFoldDB" id="A0A1D7U810"/>
<feature type="signal peptide" evidence="1">
    <location>
        <begin position="1"/>
        <end position="25"/>
    </location>
</feature>
<feature type="chain" id="PRO_5009100031" description="Lipoprotein" evidence="1">
    <location>
        <begin position="26"/>
        <end position="143"/>
    </location>
</feature>
<name>A0A1D7U810_9HYPH</name>
<evidence type="ECO:0000313" key="2">
    <source>
        <dbReference type="EMBL" id="AOO83506.1"/>
    </source>
</evidence>
<keyword evidence="1" id="KW-0732">Signal</keyword>
<accession>A0A1D7U810</accession>